<reference evidence="8 9" key="1">
    <citation type="submission" date="2014-02" db="EMBL/GenBank/DDBJ databases">
        <title>The small core and large imbalanced accessory genome model reveals a collaborative survival strategy of Sorangium cellulosum strains in nature.</title>
        <authorList>
            <person name="Han K."/>
            <person name="Peng R."/>
            <person name="Blom J."/>
            <person name="Li Y.-Z."/>
        </authorList>
    </citation>
    <scope>NUCLEOTIDE SEQUENCE [LARGE SCALE GENOMIC DNA]</scope>
    <source>
        <strain evidence="8 9">So0008-312</strain>
    </source>
</reference>
<dbReference type="PANTHER" id="PTHR43289:SF6">
    <property type="entry name" value="SERINE_THREONINE-PROTEIN KINASE NEKL-3"/>
    <property type="match status" value="1"/>
</dbReference>
<feature type="region of interest" description="Disordered" evidence="5">
    <location>
        <begin position="297"/>
        <end position="337"/>
    </location>
</feature>
<evidence type="ECO:0000256" key="6">
    <source>
        <dbReference type="SAM" id="Phobius"/>
    </source>
</evidence>
<name>A0A150QQV7_SORCE</name>
<feature type="domain" description="Protein kinase" evidence="7">
    <location>
        <begin position="1"/>
        <end position="260"/>
    </location>
</feature>
<evidence type="ECO:0000256" key="5">
    <source>
        <dbReference type="SAM" id="MobiDB-lite"/>
    </source>
</evidence>
<keyword evidence="2" id="KW-0547">Nucleotide-binding</keyword>
<dbReference type="InterPro" id="IPR011009">
    <property type="entry name" value="Kinase-like_dom_sf"/>
</dbReference>
<dbReference type="SMART" id="SM00220">
    <property type="entry name" value="S_TKc"/>
    <property type="match status" value="1"/>
</dbReference>
<dbReference type="AlphaFoldDB" id="A0A150QQV7"/>
<evidence type="ECO:0000256" key="1">
    <source>
        <dbReference type="ARBA" id="ARBA00022679"/>
    </source>
</evidence>
<evidence type="ECO:0000313" key="8">
    <source>
        <dbReference type="EMBL" id="KYF70397.1"/>
    </source>
</evidence>
<dbReference type="GO" id="GO:0005524">
    <property type="term" value="F:ATP binding"/>
    <property type="evidence" value="ECO:0007669"/>
    <property type="project" value="UniProtKB-KW"/>
</dbReference>
<dbReference type="InterPro" id="IPR000719">
    <property type="entry name" value="Prot_kinase_dom"/>
</dbReference>
<keyword evidence="4" id="KW-0067">ATP-binding</keyword>
<evidence type="ECO:0000256" key="3">
    <source>
        <dbReference type="ARBA" id="ARBA00022777"/>
    </source>
</evidence>
<comment type="caution">
    <text evidence="8">The sequence shown here is derived from an EMBL/GenBank/DDBJ whole genome shotgun (WGS) entry which is preliminary data.</text>
</comment>
<evidence type="ECO:0000256" key="4">
    <source>
        <dbReference type="ARBA" id="ARBA00022840"/>
    </source>
</evidence>
<accession>A0A150QQV7</accession>
<feature type="region of interest" description="Disordered" evidence="5">
    <location>
        <begin position="440"/>
        <end position="515"/>
    </location>
</feature>
<feature type="transmembrane region" description="Helical" evidence="6">
    <location>
        <begin position="370"/>
        <end position="391"/>
    </location>
</feature>
<dbReference type="Gene3D" id="3.30.200.20">
    <property type="entry name" value="Phosphorylase Kinase, domain 1"/>
    <property type="match status" value="1"/>
</dbReference>
<gene>
    <name evidence="8" type="ORF">BE15_11505</name>
</gene>
<dbReference type="Gene3D" id="1.10.510.10">
    <property type="entry name" value="Transferase(Phosphotransferase) domain 1"/>
    <property type="match status" value="1"/>
</dbReference>
<dbReference type="GO" id="GO:0004674">
    <property type="term" value="F:protein serine/threonine kinase activity"/>
    <property type="evidence" value="ECO:0007669"/>
    <property type="project" value="TreeGrafter"/>
</dbReference>
<feature type="compositionally biased region" description="Low complexity" evidence="5">
    <location>
        <begin position="326"/>
        <end position="337"/>
    </location>
</feature>
<protein>
    <recommendedName>
        <fullName evidence="7">Protein kinase domain-containing protein</fullName>
    </recommendedName>
</protein>
<dbReference type="PROSITE" id="PS50011">
    <property type="entry name" value="PROTEIN_KINASE_DOM"/>
    <property type="match status" value="1"/>
</dbReference>
<proteinExistence type="predicted"/>
<keyword evidence="6" id="KW-0812">Transmembrane</keyword>
<dbReference type="PROSITE" id="PS00108">
    <property type="entry name" value="PROTEIN_KINASE_ST"/>
    <property type="match status" value="1"/>
</dbReference>
<evidence type="ECO:0000259" key="7">
    <source>
        <dbReference type="PROSITE" id="PS50011"/>
    </source>
</evidence>
<sequence length="515" mass="52567">MGVVVAALHEQLQQRVAIKLLHPGANAEMVERFVREARAAVRLKSEHVARVLDVGTLETGAPFMVMEYLDGSDLQQTLRQRGPLELEEAVGYVLEACEAIAEAHAAGIIHRDLKPANLFLARGADGSGMVKVLDFGISKALAEPSAAGAEPELGLTKTAMVLGSPLYMAPEQMRSARTVDTRADIWSLGAILYQLLTARVPFDATSLSELILMINTEAPPSPSLFRRDLPPGLEAAILRCLEKDVTKRFRSVAELAGAIVDFGPPLALASLERIERTLGLVPAVAWRDRASAARERMSVPPWPTAQERASSVPAATAQGRGSGSVAPPAGSTAGGMAAAATAGHTAGPAATAPGWSAAGSASAGRKRSSLVLALVGVGVAAVVLGGVLRFFTFRGDPAAPAADPPTTAAITSVEPSAPTTAAPPVAPVVTAATLAAPVETATAPTPSPSATASAAPPATARPAPTAPRRTGPAGSASARPAATAPPSAAPSTTTAAPQGNANPSVFDRLNERAPK</sequence>
<feature type="region of interest" description="Disordered" evidence="5">
    <location>
        <begin position="400"/>
        <end position="421"/>
    </location>
</feature>
<evidence type="ECO:0000313" key="9">
    <source>
        <dbReference type="Proteomes" id="UP000075260"/>
    </source>
</evidence>
<feature type="compositionally biased region" description="Low complexity" evidence="5">
    <location>
        <begin position="440"/>
        <end position="497"/>
    </location>
</feature>
<dbReference type="EMBL" id="JEMA01000401">
    <property type="protein sequence ID" value="KYF70397.1"/>
    <property type="molecule type" value="Genomic_DNA"/>
</dbReference>
<dbReference type="InterPro" id="IPR008271">
    <property type="entry name" value="Ser/Thr_kinase_AS"/>
</dbReference>
<keyword evidence="3" id="KW-0418">Kinase</keyword>
<dbReference type="CDD" id="cd14014">
    <property type="entry name" value="STKc_PknB_like"/>
    <property type="match status" value="1"/>
</dbReference>
<keyword evidence="6" id="KW-0472">Membrane</keyword>
<dbReference type="PANTHER" id="PTHR43289">
    <property type="entry name" value="MITOGEN-ACTIVATED PROTEIN KINASE KINASE KINASE 20-RELATED"/>
    <property type="match status" value="1"/>
</dbReference>
<dbReference type="Proteomes" id="UP000075260">
    <property type="component" value="Unassembled WGS sequence"/>
</dbReference>
<dbReference type="SUPFAM" id="SSF56112">
    <property type="entry name" value="Protein kinase-like (PK-like)"/>
    <property type="match status" value="1"/>
</dbReference>
<keyword evidence="6" id="KW-1133">Transmembrane helix</keyword>
<organism evidence="8 9">
    <name type="scientific">Sorangium cellulosum</name>
    <name type="common">Polyangium cellulosum</name>
    <dbReference type="NCBI Taxonomy" id="56"/>
    <lineage>
        <taxon>Bacteria</taxon>
        <taxon>Pseudomonadati</taxon>
        <taxon>Myxococcota</taxon>
        <taxon>Polyangia</taxon>
        <taxon>Polyangiales</taxon>
        <taxon>Polyangiaceae</taxon>
        <taxon>Sorangium</taxon>
    </lineage>
</organism>
<keyword evidence="1" id="KW-0808">Transferase</keyword>
<evidence type="ECO:0000256" key="2">
    <source>
        <dbReference type="ARBA" id="ARBA00022741"/>
    </source>
</evidence>
<dbReference type="Pfam" id="PF00069">
    <property type="entry name" value="Pkinase"/>
    <property type="match status" value="1"/>
</dbReference>